<accession>A0A1S1V816</accession>
<keyword evidence="1" id="KW-0732">Signal</keyword>
<dbReference type="InterPro" id="IPR001119">
    <property type="entry name" value="SLH_dom"/>
</dbReference>
<reference evidence="3 4" key="1">
    <citation type="submission" date="2016-09" db="EMBL/GenBank/DDBJ databases">
        <title>Genome sequence of Eubacterium angustum.</title>
        <authorList>
            <person name="Poehlein A."/>
            <person name="Daniel R."/>
        </authorList>
    </citation>
    <scope>NUCLEOTIDE SEQUENCE [LARGE SCALE GENOMIC DNA]</scope>
    <source>
        <strain evidence="3 4">DSM 1989</strain>
    </source>
</reference>
<dbReference type="Proteomes" id="UP000180254">
    <property type="component" value="Unassembled WGS sequence"/>
</dbReference>
<protein>
    <recommendedName>
        <fullName evidence="2">SLH domain-containing protein</fullName>
    </recommendedName>
</protein>
<evidence type="ECO:0000256" key="1">
    <source>
        <dbReference type="SAM" id="SignalP"/>
    </source>
</evidence>
<feature type="domain" description="SLH" evidence="2">
    <location>
        <begin position="44"/>
        <end position="107"/>
    </location>
</feature>
<name>A0A1S1V816_9FIRM</name>
<sequence length="920" mass="101291">MNRKKRFVSIALAIALTSGSAIGLAEQGDNIPEYPGETGYREKYENANFKDMKNHWASDAVYTMGSLGMMKGTGGGAYMPQRSLTKEEALLLIVRLMGLEDEAQAEGLKLAKPLDTAGYKILNPYHYNVMGAISVAESAGILDDKELANINPVTESTQQKIDSEVAKELGSYSNKRLTASQLKNIESELAEKVKRKYTWGQPASREIAAYWLGRAISPEGVTGNSQQAVATFKDWEAIREKYIPYIEAVVQNGYMNGNDRNEFAPKGTLTRAEMGQILYNARKEKLKEQGYKLETGKVIKIEHESTTQDGKSISKRTVQIRNSDNKTVEFYTQSASDGDAKYERGLLTYIGKRLSNQENIRVGQMLDFYISPLGEAALATDSTAQEKRLEGKLLGKYEDMLLLEGSNGQKYRYPLAEGAVLSVNGKSEEMSDLVAGMQGVFHMMDSKIYKLEITVPEGGLGGGGNIAVGDYFDTGIVVSKSEAGKKLVLAKDGGSTETYDLSAVPNAPVYKDGAVVSFSSIRDGDSATIYFSDTSKSIAKIVLSPHKTRTVKCIYKGRIFYYNRNKDEIRLGDSSLLDGTSKWEELSEERTLPINDRADIYATDESGTTDILISRNTFEDYATYKEQQRTYIENALKENKDVYLYTEVVNGREEITRIVLKEVGEYRYSGVVSKVSNGVVSIPSNQNVYYNNSTIVLKEGRLVSPATIKSGDTVTVYTHQGRNTAAVIVVEGVDVSEYPFTVYSTRIVDVNLIGQSIEVSGTASQKVQGSTVSSPPVETLNLPTDAVIQLVPGKTKLSQDEFFTRYYKQGEKPKAKIVTNSTGDILSMQVYSEDYNRPNLGDIRTGKVSGKNLNNETVTLTDVRTWTGNGWSTGVKSMTFDFSNAIVLVNGVPSRLDRVKDGASVDVITDVNTGHTIIVR</sequence>
<dbReference type="PROSITE" id="PS51272">
    <property type="entry name" value="SLH"/>
    <property type="match status" value="2"/>
</dbReference>
<dbReference type="Pfam" id="PF00395">
    <property type="entry name" value="SLH"/>
    <property type="match status" value="2"/>
</dbReference>
<organism evidence="3 4">
    <name type="scientific">Andreesenia angusta</name>
    <dbReference type="NCBI Taxonomy" id="39480"/>
    <lineage>
        <taxon>Bacteria</taxon>
        <taxon>Bacillati</taxon>
        <taxon>Bacillota</taxon>
        <taxon>Tissierellia</taxon>
        <taxon>Tissierellales</taxon>
        <taxon>Gottschalkiaceae</taxon>
        <taxon>Andreesenia</taxon>
    </lineage>
</organism>
<dbReference type="AlphaFoldDB" id="A0A1S1V816"/>
<evidence type="ECO:0000259" key="2">
    <source>
        <dbReference type="PROSITE" id="PS51272"/>
    </source>
</evidence>
<feature type="signal peptide" evidence="1">
    <location>
        <begin position="1"/>
        <end position="23"/>
    </location>
</feature>
<comment type="caution">
    <text evidence="3">The sequence shown here is derived from an EMBL/GenBank/DDBJ whole genome shotgun (WGS) entry which is preliminary data.</text>
</comment>
<evidence type="ECO:0000313" key="4">
    <source>
        <dbReference type="Proteomes" id="UP000180254"/>
    </source>
</evidence>
<evidence type="ECO:0000313" key="3">
    <source>
        <dbReference type="EMBL" id="OHW61859.1"/>
    </source>
</evidence>
<dbReference type="EMBL" id="MKIE01000006">
    <property type="protein sequence ID" value="OHW61859.1"/>
    <property type="molecule type" value="Genomic_DNA"/>
</dbReference>
<keyword evidence="4" id="KW-1185">Reference proteome</keyword>
<feature type="chain" id="PRO_5039091878" description="SLH domain-containing protein" evidence="1">
    <location>
        <begin position="24"/>
        <end position="920"/>
    </location>
</feature>
<gene>
    <name evidence="3" type="ORF">EUAN_16220</name>
</gene>
<feature type="domain" description="SLH" evidence="2">
    <location>
        <begin position="229"/>
        <end position="292"/>
    </location>
</feature>
<dbReference type="STRING" id="39480.EUAN_16220"/>
<dbReference type="RefSeq" id="WP_071063459.1">
    <property type="nucleotide sequence ID" value="NZ_MKIE01000006.1"/>
</dbReference>
<dbReference type="OrthoDB" id="1703838at2"/>
<proteinExistence type="predicted"/>